<proteinExistence type="predicted"/>
<reference evidence="1 2" key="1">
    <citation type="submission" date="2023-01" db="EMBL/GenBank/DDBJ databases">
        <title>Novel diversity within Roseofilum (Cyanobacteria; Desertifilaceae) from marine benthic mats with descriptions of four novel species.</title>
        <authorList>
            <person name="Wang Y."/>
            <person name="Berthold D.E."/>
            <person name="Hu J."/>
            <person name="Lefler F.W."/>
            <person name="Laughinghouse H.D. IV."/>
        </authorList>
    </citation>
    <scope>NUCLEOTIDE SEQUENCE [LARGE SCALE GENOMIC DNA]</scope>
    <source>
        <strain evidence="1 2">BLCC-M154</strain>
    </source>
</reference>
<evidence type="ECO:0000313" key="2">
    <source>
        <dbReference type="Proteomes" id="UP001235303"/>
    </source>
</evidence>
<sequence length="133" mass="15019">MNSTSTQPLSTWIQQSWVHYPLDNPEDLAQKIPELPGLYSLVAESQDGHNWILLHIGQTQTNLQESWGYYRQLPMVKILHQLSLKVSFAVFALPTPALPGLSLEHLPDWEKVLIEVLEPMLTKTPAALQIGVK</sequence>
<dbReference type="RefSeq" id="WP_283753264.1">
    <property type="nucleotide sequence ID" value="NZ_JAQOSP010000062.1"/>
</dbReference>
<dbReference type="EMBL" id="JAQOSP010000062">
    <property type="protein sequence ID" value="MDJ1169505.1"/>
    <property type="molecule type" value="Genomic_DNA"/>
</dbReference>
<protein>
    <submittedName>
        <fullName evidence="1">Uncharacterized protein</fullName>
    </submittedName>
</protein>
<dbReference type="Proteomes" id="UP001235303">
    <property type="component" value="Unassembled WGS sequence"/>
</dbReference>
<organism evidence="1 2">
    <name type="scientific">Roseofilum acuticapitatum BLCC-M154</name>
    <dbReference type="NCBI Taxonomy" id="3022444"/>
    <lineage>
        <taxon>Bacteria</taxon>
        <taxon>Bacillati</taxon>
        <taxon>Cyanobacteriota</taxon>
        <taxon>Cyanophyceae</taxon>
        <taxon>Desertifilales</taxon>
        <taxon>Desertifilaceae</taxon>
        <taxon>Roseofilum</taxon>
        <taxon>Roseofilum acuticapitatum</taxon>
    </lineage>
</organism>
<accession>A0ABT7ARK2</accession>
<evidence type="ECO:0000313" key="1">
    <source>
        <dbReference type="EMBL" id="MDJ1169505.1"/>
    </source>
</evidence>
<comment type="caution">
    <text evidence="1">The sequence shown here is derived from an EMBL/GenBank/DDBJ whole genome shotgun (WGS) entry which is preliminary data.</text>
</comment>
<name>A0ABT7ARK2_9CYAN</name>
<gene>
    <name evidence="1" type="ORF">PMG71_08720</name>
</gene>
<keyword evidence="2" id="KW-1185">Reference proteome</keyword>